<feature type="region of interest" description="Disordered" evidence="1">
    <location>
        <begin position="18"/>
        <end position="60"/>
    </location>
</feature>
<dbReference type="RefSeq" id="WP_132414430.1">
    <property type="nucleotide sequence ID" value="NZ_SMKA01000275.1"/>
</dbReference>
<comment type="caution">
    <text evidence="2">The sequence shown here is derived from an EMBL/GenBank/DDBJ whole genome shotgun (WGS) entry which is preliminary data.</text>
</comment>
<dbReference type="EMBL" id="SMKA01000275">
    <property type="protein sequence ID" value="TDC17411.1"/>
    <property type="molecule type" value="Genomic_DNA"/>
</dbReference>
<organism evidence="2 3">
    <name type="scientific">Kribbella albertanoniae</name>
    <dbReference type="NCBI Taxonomy" id="1266829"/>
    <lineage>
        <taxon>Bacteria</taxon>
        <taxon>Bacillati</taxon>
        <taxon>Actinomycetota</taxon>
        <taxon>Actinomycetes</taxon>
        <taxon>Propionibacteriales</taxon>
        <taxon>Kribbellaceae</taxon>
        <taxon>Kribbella</taxon>
    </lineage>
</organism>
<keyword evidence="3" id="KW-1185">Reference proteome</keyword>
<dbReference type="OrthoDB" id="3680722at2"/>
<reference evidence="2 3" key="1">
    <citation type="submission" date="2019-03" db="EMBL/GenBank/DDBJ databases">
        <title>Draft genome sequences of novel Actinobacteria.</title>
        <authorList>
            <person name="Sahin N."/>
            <person name="Ay H."/>
            <person name="Saygin H."/>
        </authorList>
    </citation>
    <scope>NUCLEOTIDE SEQUENCE [LARGE SCALE GENOMIC DNA]</scope>
    <source>
        <strain evidence="2 3">JCM 30547</strain>
    </source>
</reference>
<evidence type="ECO:0000313" key="3">
    <source>
        <dbReference type="Proteomes" id="UP000295075"/>
    </source>
</evidence>
<dbReference type="AlphaFoldDB" id="A0A4R4P4U5"/>
<feature type="compositionally biased region" description="Pro residues" evidence="1">
    <location>
        <begin position="42"/>
        <end position="51"/>
    </location>
</feature>
<feature type="compositionally biased region" description="Low complexity" evidence="1">
    <location>
        <begin position="19"/>
        <end position="41"/>
    </location>
</feature>
<dbReference type="PROSITE" id="PS51257">
    <property type="entry name" value="PROKAR_LIPOPROTEIN"/>
    <property type="match status" value="1"/>
</dbReference>
<name>A0A4R4P4U5_9ACTN</name>
<dbReference type="Proteomes" id="UP000295075">
    <property type="component" value="Unassembled WGS sequence"/>
</dbReference>
<evidence type="ECO:0000256" key="1">
    <source>
        <dbReference type="SAM" id="MobiDB-lite"/>
    </source>
</evidence>
<sequence>MRRVMAVAIGTALVVAGCSSEPESSKPLPSTTLTTPTDQPTTPAPTPPPSSTTPTQTSLSPVGYKKALANSETNLVRGVQRVMNAPTLAAFDQARAQLEDAIERQRQDLGELQPPQSARSGHEGALTAFNRFPASVTSNLAKSGETKTGCGLPKAGAVRLYQAKTGIRASIVELSQEVNKSLGKGMNFGLRMTPPALKPPPQMTGRGTNGQIIQRAGSRGAGMLQIKNNGSADVVVVVATSVPRQPQVSIYVRHNSNATLRGIRGSYWVFFKSGSAWDGVSRQFTEDCSFSKYDDRFDGKFDWTVTLSPVIGGNASTSDVDPF</sequence>
<protein>
    <submittedName>
        <fullName evidence="2">Uncharacterized protein</fullName>
    </submittedName>
</protein>
<evidence type="ECO:0000313" key="2">
    <source>
        <dbReference type="EMBL" id="TDC17411.1"/>
    </source>
</evidence>
<proteinExistence type="predicted"/>
<gene>
    <name evidence="2" type="ORF">E1261_37145</name>
</gene>
<accession>A0A4R4P4U5</accession>